<dbReference type="InterPro" id="IPR029063">
    <property type="entry name" value="SAM-dependent_MTases_sf"/>
</dbReference>
<dbReference type="EC" id="2.1.1.77" evidence="3"/>
<proteinExistence type="inferred from homology"/>
<dbReference type="InterPro" id="IPR000682">
    <property type="entry name" value="PCMT"/>
</dbReference>
<reference evidence="12 13" key="1">
    <citation type="submission" date="2023-07" db="EMBL/GenBank/DDBJ databases">
        <authorList>
            <person name="Girao M."/>
            <person name="Carvalho M.F."/>
        </authorList>
    </citation>
    <scope>NUCLEOTIDE SEQUENCE [LARGE SCALE GENOMIC DNA]</scope>
    <source>
        <strain evidence="12 13">66/93</strain>
    </source>
</reference>
<sequence>MTDLDRAHALLTDRLDTTDEIRAAFAARPRHEYVPDVIWPGAVGAALDRAEDPDGWASSVYADDYVTTQIGDGDAGPVNIPTSSSSAPQLMADMLRAAEIEPGMRVVEIGTGTGWNAAILASLVGPTGSVTSVEIDPDVAAHARDRLTGTGVQVVTGTAPDGPGGFDALIATCAVRRVPLAWVELVGRDARLVIPWAPYPEGGPTPVVALRRTGPTTAVGPLVRDASFMRDRRQHGARQRFPGNGEKATDRTVFPEGSRDLLRNDRLTRLVLTCPELYIAVGGRPWEGGAAPVVAVGEGDDWTHIRPDGSAAGNGTRALTIFTKAYTMWEEAGWPGLDSLTLEVDARSDAHTLRSCLGTWEHPAQVRVPPTRPGNRRGSSR</sequence>
<dbReference type="Pfam" id="PF01135">
    <property type="entry name" value="PCMT"/>
    <property type="match status" value="1"/>
</dbReference>
<evidence type="ECO:0000256" key="4">
    <source>
        <dbReference type="ARBA" id="ARBA00013346"/>
    </source>
</evidence>
<comment type="similarity">
    <text evidence="2">Belongs to the methyltransferase superfamily. L-isoaspartyl/D-aspartyl protein methyltransferase family.</text>
</comment>
<gene>
    <name evidence="12" type="ORF">Q8A49_21265</name>
</gene>
<keyword evidence="8" id="KW-0949">S-adenosyl-L-methionine</keyword>
<evidence type="ECO:0000256" key="10">
    <source>
        <dbReference type="ARBA" id="ARBA00031323"/>
    </source>
</evidence>
<organism evidence="12 13">
    <name type="scientific">Nocardiopsis tropica</name>
    <dbReference type="NCBI Taxonomy" id="109330"/>
    <lineage>
        <taxon>Bacteria</taxon>
        <taxon>Bacillati</taxon>
        <taxon>Actinomycetota</taxon>
        <taxon>Actinomycetes</taxon>
        <taxon>Streptosporangiales</taxon>
        <taxon>Nocardiopsidaceae</taxon>
        <taxon>Nocardiopsis</taxon>
    </lineage>
</organism>
<evidence type="ECO:0000256" key="8">
    <source>
        <dbReference type="ARBA" id="ARBA00022691"/>
    </source>
</evidence>
<dbReference type="PANTHER" id="PTHR11579">
    <property type="entry name" value="PROTEIN-L-ISOASPARTATE O-METHYLTRANSFERASE"/>
    <property type="match status" value="1"/>
</dbReference>
<dbReference type="PANTHER" id="PTHR11579:SF0">
    <property type="entry name" value="PROTEIN-L-ISOASPARTATE(D-ASPARTATE) O-METHYLTRANSFERASE"/>
    <property type="match status" value="1"/>
</dbReference>
<accession>A0ABU7KWK2</accession>
<comment type="caution">
    <text evidence="12">The sequence shown here is derived from an EMBL/GenBank/DDBJ whole genome shotgun (WGS) entry which is preliminary data.</text>
</comment>
<dbReference type="Proteomes" id="UP001348641">
    <property type="component" value="Unassembled WGS sequence"/>
</dbReference>
<evidence type="ECO:0000256" key="5">
    <source>
        <dbReference type="ARBA" id="ARBA00022490"/>
    </source>
</evidence>
<evidence type="ECO:0000256" key="6">
    <source>
        <dbReference type="ARBA" id="ARBA00022603"/>
    </source>
</evidence>
<evidence type="ECO:0000256" key="7">
    <source>
        <dbReference type="ARBA" id="ARBA00022679"/>
    </source>
</evidence>
<evidence type="ECO:0000256" key="3">
    <source>
        <dbReference type="ARBA" id="ARBA00011890"/>
    </source>
</evidence>
<comment type="subcellular location">
    <subcellularLocation>
        <location evidence="1">Cytoplasm</location>
    </subcellularLocation>
</comment>
<keyword evidence="7" id="KW-0808">Transferase</keyword>
<evidence type="ECO:0000256" key="11">
    <source>
        <dbReference type="ARBA" id="ARBA00031350"/>
    </source>
</evidence>
<evidence type="ECO:0000256" key="1">
    <source>
        <dbReference type="ARBA" id="ARBA00004496"/>
    </source>
</evidence>
<name>A0ABU7KWK2_9ACTN</name>
<keyword evidence="6" id="KW-0489">Methyltransferase</keyword>
<dbReference type="SUPFAM" id="SSF53335">
    <property type="entry name" value="S-adenosyl-L-methionine-dependent methyltransferases"/>
    <property type="match status" value="1"/>
</dbReference>
<evidence type="ECO:0000256" key="9">
    <source>
        <dbReference type="ARBA" id="ARBA00030757"/>
    </source>
</evidence>
<evidence type="ECO:0000256" key="2">
    <source>
        <dbReference type="ARBA" id="ARBA00005369"/>
    </source>
</evidence>
<evidence type="ECO:0000313" key="13">
    <source>
        <dbReference type="Proteomes" id="UP001348641"/>
    </source>
</evidence>
<dbReference type="Gene3D" id="3.40.50.150">
    <property type="entry name" value="Vaccinia Virus protein VP39"/>
    <property type="match status" value="1"/>
</dbReference>
<dbReference type="CDD" id="cd02440">
    <property type="entry name" value="AdoMet_MTases"/>
    <property type="match status" value="1"/>
</dbReference>
<protein>
    <recommendedName>
        <fullName evidence="4">Protein-L-isoaspartate O-methyltransferase</fullName>
        <ecNumber evidence="3">2.1.1.77</ecNumber>
    </recommendedName>
    <alternativeName>
        <fullName evidence="11">L-isoaspartyl protein carboxyl methyltransferase</fullName>
    </alternativeName>
    <alternativeName>
        <fullName evidence="9">Protein L-isoaspartyl methyltransferase</fullName>
    </alternativeName>
    <alternativeName>
        <fullName evidence="10">Protein-beta-aspartate methyltransferase</fullName>
    </alternativeName>
</protein>
<keyword evidence="5" id="KW-0963">Cytoplasm</keyword>
<dbReference type="EMBL" id="JAUUCC010000059">
    <property type="protein sequence ID" value="MEE2053037.1"/>
    <property type="molecule type" value="Genomic_DNA"/>
</dbReference>
<evidence type="ECO:0000313" key="12">
    <source>
        <dbReference type="EMBL" id="MEE2053037.1"/>
    </source>
</evidence>
<dbReference type="RefSeq" id="WP_330160011.1">
    <property type="nucleotide sequence ID" value="NZ_BAAAJA010000034.1"/>
</dbReference>